<reference evidence="4" key="1">
    <citation type="journal article" date="2015" name="PeerJ">
        <title>First genomic representation of candidate bacterial phylum KSB3 points to enhanced environmental sensing as a trigger of wastewater bulking.</title>
        <authorList>
            <person name="Sekiguchi Y."/>
            <person name="Ohashi A."/>
            <person name="Parks D.H."/>
            <person name="Yamauchi T."/>
            <person name="Tyson G.W."/>
            <person name="Hugenholtz P."/>
        </authorList>
    </citation>
    <scope>NUCLEOTIDE SEQUENCE [LARGE SCALE GENOMIC DNA]</scope>
</reference>
<dbReference type="PANTHER" id="PTHR44591:SF3">
    <property type="entry name" value="RESPONSE REGULATORY DOMAIN-CONTAINING PROTEIN"/>
    <property type="match status" value="1"/>
</dbReference>
<dbReference type="InterPro" id="IPR011006">
    <property type="entry name" value="CheY-like_superfamily"/>
</dbReference>
<feature type="modified residue" description="4-aspartylphosphate" evidence="2">
    <location>
        <position position="51"/>
    </location>
</feature>
<dbReference type="Gene3D" id="3.40.50.2300">
    <property type="match status" value="1"/>
</dbReference>
<dbReference type="STRING" id="1499966.U14_02558"/>
<dbReference type="SUPFAM" id="SSF52172">
    <property type="entry name" value="CheY-like"/>
    <property type="match status" value="1"/>
</dbReference>
<evidence type="ECO:0000256" key="1">
    <source>
        <dbReference type="ARBA" id="ARBA00022553"/>
    </source>
</evidence>
<keyword evidence="1 2" id="KW-0597">Phosphoprotein</keyword>
<gene>
    <name evidence="4" type="ORF">U14_02558</name>
</gene>
<dbReference type="SMART" id="SM00448">
    <property type="entry name" value="REC"/>
    <property type="match status" value="1"/>
</dbReference>
<sequence>MTVLIVDDDQHSLSFLKAALEKVHHVAITADNGADALSILAHTPVNLILLDIMMPGMDGHEFCMTVRSDPQFEYIPIIFLSARSSLDDIATAMISGGDDYLVKPVRLHELYAKIDEYAM</sequence>
<organism evidence="4">
    <name type="scientific">Candidatus Moduliflexus flocculans</name>
    <dbReference type="NCBI Taxonomy" id="1499966"/>
    <lineage>
        <taxon>Bacteria</taxon>
        <taxon>Candidatus Moduliflexota</taxon>
        <taxon>Candidatus Moduliflexia</taxon>
        <taxon>Candidatus Moduliflexales</taxon>
        <taxon>Candidatus Moduliflexaceae</taxon>
    </lineage>
</organism>
<dbReference type="PANTHER" id="PTHR44591">
    <property type="entry name" value="STRESS RESPONSE REGULATOR PROTEIN 1"/>
    <property type="match status" value="1"/>
</dbReference>
<dbReference type="AlphaFoldDB" id="A0A081BLP9"/>
<evidence type="ECO:0000259" key="3">
    <source>
        <dbReference type="PROSITE" id="PS50110"/>
    </source>
</evidence>
<dbReference type="InterPro" id="IPR050595">
    <property type="entry name" value="Bact_response_regulator"/>
</dbReference>
<name>A0A081BLP9_9BACT</name>
<evidence type="ECO:0000256" key="2">
    <source>
        <dbReference type="PROSITE-ProRule" id="PRU00169"/>
    </source>
</evidence>
<evidence type="ECO:0000313" key="5">
    <source>
        <dbReference type="Proteomes" id="UP000030700"/>
    </source>
</evidence>
<dbReference type="GO" id="GO:0000160">
    <property type="term" value="P:phosphorelay signal transduction system"/>
    <property type="evidence" value="ECO:0007669"/>
    <property type="project" value="InterPro"/>
</dbReference>
<evidence type="ECO:0000313" key="4">
    <source>
        <dbReference type="EMBL" id="GAK51315.1"/>
    </source>
</evidence>
<proteinExistence type="predicted"/>
<dbReference type="Pfam" id="PF00072">
    <property type="entry name" value="Response_reg"/>
    <property type="match status" value="1"/>
</dbReference>
<dbReference type="PROSITE" id="PS50110">
    <property type="entry name" value="RESPONSE_REGULATORY"/>
    <property type="match status" value="1"/>
</dbReference>
<protein>
    <submittedName>
        <fullName evidence="4">Response regulator receiver protein</fullName>
    </submittedName>
</protein>
<keyword evidence="5" id="KW-1185">Reference proteome</keyword>
<accession>A0A081BLP9</accession>
<dbReference type="Proteomes" id="UP000030700">
    <property type="component" value="Unassembled WGS sequence"/>
</dbReference>
<feature type="domain" description="Response regulatory" evidence="3">
    <location>
        <begin position="2"/>
        <end position="118"/>
    </location>
</feature>
<dbReference type="HOGENOM" id="CLU_000445_69_17_0"/>
<dbReference type="CDD" id="cd17574">
    <property type="entry name" value="REC_OmpR"/>
    <property type="match status" value="1"/>
</dbReference>
<dbReference type="EMBL" id="DF820457">
    <property type="protein sequence ID" value="GAK51315.1"/>
    <property type="molecule type" value="Genomic_DNA"/>
</dbReference>
<dbReference type="InterPro" id="IPR001789">
    <property type="entry name" value="Sig_transdc_resp-reg_receiver"/>
</dbReference>